<dbReference type="Proteomes" id="UP000285569">
    <property type="component" value="Unassembled WGS sequence"/>
</dbReference>
<evidence type="ECO:0000313" key="1">
    <source>
        <dbReference type="EMBL" id="RHX78783.1"/>
    </source>
</evidence>
<comment type="caution">
    <text evidence="1">The sequence shown here is derived from an EMBL/GenBank/DDBJ whole genome shotgun (WGS) entry which is preliminary data.</text>
</comment>
<evidence type="ECO:0000313" key="2">
    <source>
        <dbReference type="Proteomes" id="UP000285569"/>
    </source>
</evidence>
<name>A0ABX9M272_9LEPT</name>
<dbReference type="EMBL" id="QHCR01000007">
    <property type="protein sequence ID" value="RHX78783.1"/>
    <property type="molecule type" value="Genomic_DNA"/>
</dbReference>
<proteinExistence type="predicted"/>
<accession>A0ABX9M272</accession>
<gene>
    <name evidence="1" type="ORF">DLM77_17135</name>
</gene>
<reference evidence="2" key="1">
    <citation type="submission" date="2018-05" db="EMBL/GenBank/DDBJ databases">
        <title>Leptospira yasudae sp. nov. and Leptospira stimsonii sp. nov., two pathogenic species of the genus Leptospira isolated from environmental sources.</title>
        <authorList>
            <person name="Casanovas-Massana A."/>
            <person name="Hamond C."/>
            <person name="Santos L.A."/>
            <person name="Hacker K.P."/>
            <person name="Balassiano I."/>
            <person name="Medeiros M.A."/>
            <person name="Reis M.G."/>
            <person name="Ko A.I."/>
            <person name="Wunder E.A."/>
        </authorList>
    </citation>
    <scope>NUCLEOTIDE SEQUENCE [LARGE SCALE GENOMIC DNA]</scope>
    <source>
        <strain evidence="2">B21</strain>
    </source>
</reference>
<organism evidence="1 2">
    <name type="scientific">Leptospira yasudae</name>
    <dbReference type="NCBI Taxonomy" id="2202201"/>
    <lineage>
        <taxon>Bacteria</taxon>
        <taxon>Pseudomonadati</taxon>
        <taxon>Spirochaetota</taxon>
        <taxon>Spirochaetia</taxon>
        <taxon>Leptospirales</taxon>
        <taxon>Leptospiraceae</taxon>
        <taxon>Leptospira</taxon>
    </lineage>
</organism>
<protein>
    <submittedName>
        <fullName evidence="1">Uncharacterized protein</fullName>
    </submittedName>
</protein>
<sequence length="330" mass="38200">MAKVNLEELKKIPYIDSNSLSNRIVPSLSFYEEEQWHIYFPSDNDLIKMKGAIIAEGMYFARKPESNSDLYLKFLDFLGQRVLTENLIYPIRGIEDDIMNIGASLRKFQILYEYSKVNAKDRSIDVSRMVVTELEYIILVCKSVFDLLQEIISKIWISVTMTDSKVKKIKLPKNFSKMVLDGDILLSAYAIEKKYNIPKLLADYYERQGHFFSMLRKSRVNITHFGSTVNPILITDRGFALVDTLKPFKDFNVWTESHKLPNGLASLRVSVAYIILKVLSACEDFTDTIQQVISFPSEISPGFHLFMKTYHGAEYLKLEKIVSECLWYDE</sequence>
<dbReference type="RefSeq" id="WP_118957223.1">
    <property type="nucleotide sequence ID" value="NZ_QHCR01000007.1"/>
</dbReference>
<keyword evidence="2" id="KW-1185">Reference proteome</keyword>
<reference evidence="1 2" key="2">
    <citation type="journal article" date="2020" name="Int. J. Syst. Evol. Microbiol.">
        <title>Leptospira yasudae sp. nov. and Leptospira stimsonii sp. nov., two new species of the pathogenic group isolated from environmental sources.</title>
        <authorList>
            <person name="Casanovas-Massana A."/>
            <person name="Hamond C."/>
            <person name="Santos L.A."/>
            <person name="de Oliveira D."/>
            <person name="Hacker K.P."/>
            <person name="Balassiano I."/>
            <person name="Costa F."/>
            <person name="Medeiros M.A."/>
            <person name="Reis M.G."/>
            <person name="Ko A.I."/>
            <person name="Wunder E.A."/>
        </authorList>
    </citation>
    <scope>NUCLEOTIDE SEQUENCE [LARGE SCALE GENOMIC DNA]</scope>
    <source>
        <strain evidence="1 2">B21</strain>
    </source>
</reference>